<organism evidence="3 4">
    <name type="scientific">Paenarthrobacter nicotinovorans</name>
    <name type="common">Arthrobacter nicotinovorans</name>
    <dbReference type="NCBI Taxonomy" id="29320"/>
    <lineage>
        <taxon>Bacteria</taxon>
        <taxon>Bacillati</taxon>
        <taxon>Actinomycetota</taxon>
        <taxon>Actinomycetes</taxon>
        <taxon>Micrococcales</taxon>
        <taxon>Micrococcaceae</taxon>
        <taxon>Paenarthrobacter</taxon>
    </lineage>
</organism>
<dbReference type="PANTHER" id="PTHR32328:SF0">
    <property type="entry name" value="L-SERYL-TRNA(SEC) SELENIUM TRANSFERASE"/>
    <property type="match status" value="1"/>
</dbReference>
<evidence type="ECO:0000256" key="2">
    <source>
        <dbReference type="ARBA" id="ARBA00022898"/>
    </source>
</evidence>
<dbReference type="InterPro" id="IPR015421">
    <property type="entry name" value="PyrdxlP-dep_Trfase_major"/>
</dbReference>
<accession>A0ABT9TRS5</accession>
<comment type="cofactor">
    <cofactor evidence="1">
        <name>pyridoxal 5'-phosphate</name>
        <dbReference type="ChEBI" id="CHEBI:597326"/>
    </cofactor>
</comment>
<keyword evidence="4" id="KW-1185">Reference proteome</keyword>
<evidence type="ECO:0000313" key="4">
    <source>
        <dbReference type="Proteomes" id="UP001244563"/>
    </source>
</evidence>
<dbReference type="InterPro" id="IPR015424">
    <property type="entry name" value="PyrdxlP-dep_Trfase"/>
</dbReference>
<dbReference type="RefSeq" id="WP_082924719.1">
    <property type="nucleotide sequence ID" value="NZ_BDDW01000011.1"/>
</dbReference>
<comment type="caution">
    <text evidence="3">The sequence shown here is derived from an EMBL/GenBank/DDBJ whole genome shotgun (WGS) entry which is preliminary data.</text>
</comment>
<evidence type="ECO:0000313" key="3">
    <source>
        <dbReference type="EMBL" id="MDQ0103152.1"/>
    </source>
</evidence>
<dbReference type="Gene3D" id="3.40.640.10">
    <property type="entry name" value="Type I PLP-dependent aspartate aminotransferase-like (Major domain)"/>
    <property type="match status" value="1"/>
</dbReference>
<dbReference type="Gene3D" id="3.90.1150.70">
    <property type="match status" value="1"/>
</dbReference>
<keyword evidence="2" id="KW-0663">Pyridoxal phosphate</keyword>
<sequence>MLASQSTAPTAKSDRFGNPIDPVVGYARGAIIDSSIAEGRRLRHGQAIAAERVRAAGADAVAVYTGNQRDLPLRVEDLATYAEEWVGPGLFAEELRQAAIGHLGGRPEDAAAVFNRTTAGIIAVIGALSAGKPVVSIVPVNARSHASLPRGSRLAGVQCLESGIDGDWRNLIEMHQPALVVVTTVTSSLERLKDEDTIAAAKFAQANGAVVLLDEAYGARLRTVLHGGAPSLHLGADLSITNCDKAGLAGPRAGILVGRPPLVAAASAKASEVGAEARAPIAAGALRSLQSFDPQDLLTESQSGQQISDALEARLGAVVERSDLGPMVHEDDIHAIALQRAGQDRTTLVPSETASALGALLLRDHGILTVNTHGQPGARVSLRLKPTLDALRRTGGPLKVAAAVDESLDALAAQLHDTDAISTLILGS</sequence>
<reference evidence="3 4" key="1">
    <citation type="submission" date="2023-07" db="EMBL/GenBank/DDBJ databases">
        <title>Sorghum-associated microbial communities from plants grown in Nebraska, USA.</title>
        <authorList>
            <person name="Schachtman D."/>
        </authorList>
    </citation>
    <scope>NUCLEOTIDE SEQUENCE [LARGE SCALE GENOMIC DNA]</scope>
    <source>
        <strain evidence="3 4">CC523</strain>
    </source>
</reference>
<keyword evidence="3" id="KW-0808">Transferase</keyword>
<proteinExistence type="predicted"/>
<gene>
    <name evidence="3" type="ORF">J2T10_002809</name>
</gene>
<dbReference type="EC" id="2.9.1.1" evidence="3"/>
<dbReference type="PANTHER" id="PTHR32328">
    <property type="entry name" value="L-SERYL-TRNA(SEC) SELENIUM TRANSFERASE"/>
    <property type="match status" value="1"/>
</dbReference>
<evidence type="ECO:0000256" key="1">
    <source>
        <dbReference type="ARBA" id="ARBA00001933"/>
    </source>
</evidence>
<dbReference type="GO" id="GO:0004125">
    <property type="term" value="F:L-seryl-tRNA(Sec) selenium transferase activity"/>
    <property type="evidence" value="ECO:0007669"/>
    <property type="project" value="UniProtKB-EC"/>
</dbReference>
<dbReference type="Proteomes" id="UP001244563">
    <property type="component" value="Unassembled WGS sequence"/>
</dbReference>
<name>A0ABT9TRS5_PAENI</name>
<dbReference type="EMBL" id="JAUSSW010000007">
    <property type="protein sequence ID" value="MDQ0103152.1"/>
    <property type="molecule type" value="Genomic_DNA"/>
</dbReference>
<protein>
    <submittedName>
        <fullName evidence="3">L-seryl-tRNA(Ser) seleniumtransferase</fullName>
        <ecNumber evidence="3">2.9.1.1</ecNumber>
    </submittedName>
</protein>
<dbReference type="SUPFAM" id="SSF53383">
    <property type="entry name" value="PLP-dependent transferases"/>
    <property type="match status" value="1"/>
</dbReference>